<dbReference type="AlphaFoldDB" id="A0A1V6QN01"/>
<accession>A0A1V6QN01</accession>
<name>A0A1V6QN01_9EURO</name>
<sequence>MDNNRLSILRPLLIHPIQSFPYHQFCVPISTPKLIFTAALAITPPQIIQFSLQLEELHRHSTLESVPVDVVIDRLLAYVALRTTESEPTVVRSAQIPVNENWTRSSRHRRIPWAKFNASTLRPEGSTSNYPDILHDREIIQA</sequence>
<evidence type="ECO:0000313" key="1">
    <source>
        <dbReference type="EMBL" id="OQD90609.1"/>
    </source>
</evidence>
<organism evidence="1 2">
    <name type="scientific">Penicillium antarcticum</name>
    <dbReference type="NCBI Taxonomy" id="416450"/>
    <lineage>
        <taxon>Eukaryota</taxon>
        <taxon>Fungi</taxon>
        <taxon>Dikarya</taxon>
        <taxon>Ascomycota</taxon>
        <taxon>Pezizomycotina</taxon>
        <taxon>Eurotiomycetes</taxon>
        <taxon>Eurotiomycetidae</taxon>
        <taxon>Eurotiales</taxon>
        <taxon>Aspergillaceae</taxon>
        <taxon>Penicillium</taxon>
    </lineage>
</organism>
<proteinExistence type="predicted"/>
<dbReference type="EMBL" id="MDYN01000001">
    <property type="protein sequence ID" value="OQD90609.1"/>
    <property type="molecule type" value="Genomic_DNA"/>
</dbReference>
<protein>
    <submittedName>
        <fullName evidence="1">Uncharacterized protein</fullName>
    </submittedName>
</protein>
<dbReference type="STRING" id="416450.A0A1V6QN01"/>
<dbReference type="Proteomes" id="UP000191672">
    <property type="component" value="Unassembled WGS sequence"/>
</dbReference>
<reference evidence="2" key="1">
    <citation type="journal article" date="2017" name="Nat. Microbiol.">
        <title>Global analysis of biosynthetic gene clusters reveals vast potential of secondary metabolite production in Penicillium species.</title>
        <authorList>
            <person name="Nielsen J.C."/>
            <person name="Grijseels S."/>
            <person name="Prigent S."/>
            <person name="Ji B."/>
            <person name="Dainat J."/>
            <person name="Nielsen K.F."/>
            <person name="Frisvad J.C."/>
            <person name="Workman M."/>
            <person name="Nielsen J."/>
        </authorList>
    </citation>
    <scope>NUCLEOTIDE SEQUENCE [LARGE SCALE GENOMIC DNA]</scope>
    <source>
        <strain evidence="2">IBT 31811</strain>
    </source>
</reference>
<gene>
    <name evidence="1" type="ORF">PENANT_c001G03198</name>
</gene>
<keyword evidence="2" id="KW-1185">Reference proteome</keyword>
<evidence type="ECO:0000313" key="2">
    <source>
        <dbReference type="Proteomes" id="UP000191672"/>
    </source>
</evidence>
<comment type="caution">
    <text evidence="1">The sequence shown here is derived from an EMBL/GenBank/DDBJ whole genome shotgun (WGS) entry which is preliminary data.</text>
</comment>